<evidence type="ECO:0000256" key="13">
    <source>
        <dbReference type="ARBA" id="ARBA00038929"/>
    </source>
</evidence>
<dbReference type="VEuPathDB" id="FungiDB:ASPSYDRAFT_142365"/>
<keyword evidence="5" id="KW-0964">Secreted</keyword>
<evidence type="ECO:0000256" key="10">
    <source>
        <dbReference type="ARBA" id="ARBA00023316"/>
    </source>
</evidence>
<comment type="subcellular location">
    <subcellularLocation>
        <location evidence="2">Secreted</location>
    </subcellularLocation>
</comment>
<evidence type="ECO:0000259" key="18">
    <source>
        <dbReference type="Pfam" id="PF00150"/>
    </source>
</evidence>
<dbReference type="InterPro" id="IPR017853">
    <property type="entry name" value="GH"/>
</dbReference>
<dbReference type="GO" id="GO:0009986">
    <property type="term" value="C:cell surface"/>
    <property type="evidence" value="ECO:0007669"/>
    <property type="project" value="TreeGrafter"/>
</dbReference>
<dbReference type="GO" id="GO:0004338">
    <property type="term" value="F:glucan exo-1,3-beta-glucosidase activity"/>
    <property type="evidence" value="ECO:0007669"/>
    <property type="project" value="UniProtKB-EC"/>
</dbReference>
<evidence type="ECO:0000256" key="3">
    <source>
        <dbReference type="ARBA" id="ARBA00005641"/>
    </source>
</evidence>
<feature type="domain" description="Glycoside hydrolase family 5" evidence="18">
    <location>
        <begin position="92"/>
        <end position="376"/>
    </location>
</feature>
<evidence type="ECO:0000256" key="4">
    <source>
        <dbReference type="ARBA" id="ARBA00011245"/>
    </source>
</evidence>
<dbReference type="AlphaFoldDB" id="A0A1L9TV70"/>
<evidence type="ECO:0000313" key="19">
    <source>
        <dbReference type="EMBL" id="OJJ63330.1"/>
    </source>
</evidence>
<dbReference type="RefSeq" id="XP_040707136.1">
    <property type="nucleotide sequence ID" value="XM_040841236.1"/>
</dbReference>
<dbReference type="GO" id="GO:0071555">
    <property type="term" value="P:cell wall organization"/>
    <property type="evidence" value="ECO:0007669"/>
    <property type="project" value="UniProtKB-KW"/>
</dbReference>
<protein>
    <recommendedName>
        <fullName evidence="13">glucan 1,3-beta-glucosidase</fullName>
        <ecNumber evidence="13">3.2.1.58</ecNumber>
    </recommendedName>
    <alternativeName>
        <fullName evidence="15">Exo-1,3-beta-glucanase 1</fullName>
    </alternativeName>
    <alternativeName>
        <fullName evidence="14">Exo-1,3-beta-glucanase A</fullName>
    </alternativeName>
</protein>
<comment type="similarity">
    <text evidence="3 16">Belongs to the glycosyl hydrolase 5 (cellulase A) family.</text>
</comment>
<evidence type="ECO:0000256" key="16">
    <source>
        <dbReference type="RuleBase" id="RU361153"/>
    </source>
</evidence>
<dbReference type="Pfam" id="PF00150">
    <property type="entry name" value="Cellulase"/>
    <property type="match status" value="1"/>
</dbReference>
<comment type="subunit">
    <text evidence="4">Monomer.</text>
</comment>
<evidence type="ECO:0000256" key="7">
    <source>
        <dbReference type="ARBA" id="ARBA00022801"/>
    </source>
</evidence>
<comment type="catalytic activity">
    <reaction evidence="11">
        <text>Successive hydrolysis of beta-D-glucose units from the non-reducing ends of (1-&gt;3)-beta-D-glucans, releasing alpha-glucose.</text>
        <dbReference type="EC" id="3.2.1.58"/>
    </reaction>
</comment>
<gene>
    <name evidence="19" type="ORF">ASPSYDRAFT_142365</name>
</gene>
<feature type="signal peptide" evidence="17">
    <location>
        <begin position="1"/>
        <end position="19"/>
    </location>
</feature>
<comment type="function">
    <text evidence="12">Beta-glucanases participate in the metabolism of beta-glucan, the main structural component of the cell wall. It could also function biosynthetically as a transglycosylase.</text>
</comment>
<keyword evidence="7 16" id="KW-0378">Hydrolase</keyword>
<dbReference type="EC" id="3.2.1.58" evidence="13"/>
<evidence type="ECO:0000256" key="12">
    <source>
        <dbReference type="ARBA" id="ARBA00037254"/>
    </source>
</evidence>
<accession>A0A1L9TV70</accession>
<dbReference type="Proteomes" id="UP000184356">
    <property type="component" value="Unassembled WGS sequence"/>
</dbReference>
<keyword evidence="10" id="KW-0961">Cell wall biogenesis/degradation</keyword>
<dbReference type="Gene3D" id="3.20.20.80">
    <property type="entry name" value="Glycosidases"/>
    <property type="match status" value="1"/>
</dbReference>
<name>A0A1L9TV70_9EURO</name>
<evidence type="ECO:0000256" key="15">
    <source>
        <dbReference type="ARBA" id="ARBA00041265"/>
    </source>
</evidence>
<evidence type="ECO:0000256" key="1">
    <source>
        <dbReference type="ARBA" id="ARBA00001936"/>
    </source>
</evidence>
<keyword evidence="9 16" id="KW-0326">Glycosidase</keyword>
<dbReference type="InterPro" id="IPR050386">
    <property type="entry name" value="Glycosyl_hydrolase_5"/>
</dbReference>
<dbReference type="GO" id="GO:0005576">
    <property type="term" value="C:extracellular region"/>
    <property type="evidence" value="ECO:0007669"/>
    <property type="project" value="UniProtKB-SubCell"/>
</dbReference>
<dbReference type="InterPro" id="IPR001547">
    <property type="entry name" value="Glyco_hydro_5"/>
</dbReference>
<dbReference type="SUPFAM" id="SSF51445">
    <property type="entry name" value="(Trans)glycosidases"/>
    <property type="match status" value="1"/>
</dbReference>
<evidence type="ECO:0000256" key="8">
    <source>
        <dbReference type="ARBA" id="ARBA00023211"/>
    </source>
</evidence>
<keyword evidence="8" id="KW-0464">Manganese</keyword>
<evidence type="ECO:0000256" key="14">
    <source>
        <dbReference type="ARBA" id="ARBA00041261"/>
    </source>
</evidence>
<evidence type="ECO:0000313" key="20">
    <source>
        <dbReference type="Proteomes" id="UP000184356"/>
    </source>
</evidence>
<keyword evidence="6 17" id="KW-0732">Signal</keyword>
<feature type="chain" id="PRO_5013154748" description="glucan 1,3-beta-glucosidase" evidence="17">
    <location>
        <begin position="20"/>
        <end position="405"/>
    </location>
</feature>
<dbReference type="EMBL" id="KV878582">
    <property type="protein sequence ID" value="OJJ63330.1"/>
    <property type="molecule type" value="Genomic_DNA"/>
</dbReference>
<organism evidence="19 20">
    <name type="scientific">Aspergillus sydowii CBS 593.65</name>
    <dbReference type="NCBI Taxonomy" id="1036612"/>
    <lineage>
        <taxon>Eukaryota</taxon>
        <taxon>Fungi</taxon>
        <taxon>Dikarya</taxon>
        <taxon>Ascomycota</taxon>
        <taxon>Pezizomycotina</taxon>
        <taxon>Eurotiomycetes</taxon>
        <taxon>Eurotiomycetidae</taxon>
        <taxon>Eurotiales</taxon>
        <taxon>Aspergillaceae</taxon>
        <taxon>Aspergillus</taxon>
        <taxon>Aspergillus subgen. Nidulantes</taxon>
    </lineage>
</organism>
<dbReference type="PANTHER" id="PTHR31297">
    <property type="entry name" value="GLUCAN ENDO-1,6-BETA-GLUCOSIDASE B"/>
    <property type="match status" value="1"/>
</dbReference>
<dbReference type="PANTHER" id="PTHR31297:SF1">
    <property type="entry name" value="GLUCAN 1,3-BETA-GLUCOSIDASE I_II-RELATED"/>
    <property type="match status" value="1"/>
</dbReference>
<dbReference type="STRING" id="1036612.A0A1L9TV70"/>
<dbReference type="OrthoDB" id="1887033at2759"/>
<evidence type="ECO:0000256" key="6">
    <source>
        <dbReference type="ARBA" id="ARBA00022729"/>
    </source>
</evidence>
<sequence>MRALYSITTLLALCTTATTTTLPNPSRSQQQQQRPFNWLTTKSTGVNLGGWLVQEASLDTTFWETHAPNAPDEWTLCQTLGPAQCSAVLEHRYSTFITTATIDALAAAGISLLRIPTTYAAWVNLPGSGLYSGKQTVHLRRITEYAIRRYNMHIIIDVHSLPGGLNGLDIGEAVGHWGWFYNDTAWDHSMDVVDKVIEFIGASSRPTAFTFEVMNEPADRNKEDDLGMSVFGTPEAVSDSAAAYILRFWRAVLERVRMREAEAEREGLRVGDIPVMFQSFKLPDYWKGNFSADENVVFDMHNYYFEGRNTTAENLPRYMLSDAENKSGDGSIPVFVGEWAIQTAYNNSFALRERNVKAGLAIWEQYTQGSAYWSARFEGNDTVNGEGTKKDYWSFGRFIDLGYFD</sequence>
<evidence type="ECO:0000256" key="2">
    <source>
        <dbReference type="ARBA" id="ARBA00004613"/>
    </source>
</evidence>
<evidence type="ECO:0000256" key="5">
    <source>
        <dbReference type="ARBA" id="ARBA00022525"/>
    </source>
</evidence>
<evidence type="ECO:0000256" key="17">
    <source>
        <dbReference type="SAM" id="SignalP"/>
    </source>
</evidence>
<reference evidence="20" key="1">
    <citation type="journal article" date="2017" name="Genome Biol.">
        <title>Comparative genomics reveals high biological diversity and specific adaptations in the industrially and medically important fungal genus Aspergillus.</title>
        <authorList>
            <person name="de Vries R.P."/>
            <person name="Riley R."/>
            <person name="Wiebenga A."/>
            <person name="Aguilar-Osorio G."/>
            <person name="Amillis S."/>
            <person name="Uchima C.A."/>
            <person name="Anderluh G."/>
            <person name="Asadollahi M."/>
            <person name="Askin M."/>
            <person name="Barry K."/>
            <person name="Battaglia E."/>
            <person name="Bayram O."/>
            <person name="Benocci T."/>
            <person name="Braus-Stromeyer S.A."/>
            <person name="Caldana C."/>
            <person name="Canovas D."/>
            <person name="Cerqueira G.C."/>
            <person name="Chen F."/>
            <person name="Chen W."/>
            <person name="Choi C."/>
            <person name="Clum A."/>
            <person name="Dos Santos R.A."/>
            <person name="Damasio A.R."/>
            <person name="Diallinas G."/>
            <person name="Emri T."/>
            <person name="Fekete E."/>
            <person name="Flipphi M."/>
            <person name="Freyberg S."/>
            <person name="Gallo A."/>
            <person name="Gournas C."/>
            <person name="Habgood R."/>
            <person name="Hainaut M."/>
            <person name="Harispe M.L."/>
            <person name="Henrissat B."/>
            <person name="Hilden K.S."/>
            <person name="Hope R."/>
            <person name="Hossain A."/>
            <person name="Karabika E."/>
            <person name="Karaffa L."/>
            <person name="Karanyi Z."/>
            <person name="Krasevec N."/>
            <person name="Kuo A."/>
            <person name="Kusch H."/>
            <person name="LaButti K."/>
            <person name="Lagendijk E.L."/>
            <person name="Lapidus A."/>
            <person name="Levasseur A."/>
            <person name="Lindquist E."/>
            <person name="Lipzen A."/>
            <person name="Logrieco A.F."/>
            <person name="MacCabe A."/>
            <person name="Maekelae M.R."/>
            <person name="Malavazi I."/>
            <person name="Melin P."/>
            <person name="Meyer V."/>
            <person name="Mielnichuk N."/>
            <person name="Miskei M."/>
            <person name="Molnar A.P."/>
            <person name="Mule G."/>
            <person name="Ngan C.Y."/>
            <person name="Orejas M."/>
            <person name="Orosz E."/>
            <person name="Ouedraogo J.P."/>
            <person name="Overkamp K.M."/>
            <person name="Park H.-S."/>
            <person name="Perrone G."/>
            <person name="Piumi F."/>
            <person name="Punt P.J."/>
            <person name="Ram A.F."/>
            <person name="Ramon A."/>
            <person name="Rauscher S."/>
            <person name="Record E."/>
            <person name="Riano-Pachon D.M."/>
            <person name="Robert V."/>
            <person name="Roehrig J."/>
            <person name="Ruller R."/>
            <person name="Salamov A."/>
            <person name="Salih N.S."/>
            <person name="Samson R.A."/>
            <person name="Sandor E."/>
            <person name="Sanguinetti M."/>
            <person name="Schuetze T."/>
            <person name="Sepcic K."/>
            <person name="Shelest E."/>
            <person name="Sherlock G."/>
            <person name="Sophianopoulou V."/>
            <person name="Squina F.M."/>
            <person name="Sun H."/>
            <person name="Susca A."/>
            <person name="Todd R.B."/>
            <person name="Tsang A."/>
            <person name="Unkles S.E."/>
            <person name="van de Wiele N."/>
            <person name="van Rossen-Uffink D."/>
            <person name="Oliveira J.V."/>
            <person name="Vesth T.C."/>
            <person name="Visser J."/>
            <person name="Yu J.-H."/>
            <person name="Zhou M."/>
            <person name="Andersen M.R."/>
            <person name="Archer D.B."/>
            <person name="Baker S.E."/>
            <person name="Benoit I."/>
            <person name="Brakhage A.A."/>
            <person name="Braus G.H."/>
            <person name="Fischer R."/>
            <person name="Frisvad J.C."/>
            <person name="Goldman G.H."/>
            <person name="Houbraken J."/>
            <person name="Oakley B."/>
            <person name="Pocsi I."/>
            <person name="Scazzocchio C."/>
            <person name="Seiboth B."/>
            <person name="vanKuyk P.A."/>
            <person name="Wortman J."/>
            <person name="Dyer P.S."/>
            <person name="Grigoriev I.V."/>
        </authorList>
    </citation>
    <scope>NUCLEOTIDE SEQUENCE [LARGE SCALE GENOMIC DNA]</scope>
    <source>
        <strain evidence="20">CBS 593.65</strain>
    </source>
</reference>
<dbReference type="GO" id="GO:0009251">
    <property type="term" value="P:glucan catabolic process"/>
    <property type="evidence" value="ECO:0007669"/>
    <property type="project" value="TreeGrafter"/>
</dbReference>
<dbReference type="GeneID" id="63757309"/>
<proteinExistence type="inferred from homology"/>
<keyword evidence="20" id="KW-1185">Reference proteome</keyword>
<evidence type="ECO:0000256" key="9">
    <source>
        <dbReference type="ARBA" id="ARBA00023295"/>
    </source>
</evidence>
<evidence type="ECO:0000256" key="11">
    <source>
        <dbReference type="ARBA" id="ARBA00036824"/>
    </source>
</evidence>
<comment type="cofactor">
    <cofactor evidence="1">
        <name>Mn(2+)</name>
        <dbReference type="ChEBI" id="CHEBI:29035"/>
    </cofactor>
</comment>